<dbReference type="NCBIfam" id="NF002463">
    <property type="entry name" value="PRK01683.1"/>
    <property type="match status" value="1"/>
</dbReference>
<dbReference type="PANTHER" id="PTHR43861:SF1">
    <property type="entry name" value="TRANS-ACONITATE 2-METHYLTRANSFERASE"/>
    <property type="match status" value="1"/>
</dbReference>
<dbReference type="InterPro" id="IPR023149">
    <property type="entry name" value="Trans_acon_MeTrfase_C"/>
</dbReference>
<dbReference type="CDD" id="cd02440">
    <property type="entry name" value="AdoMet_MTases"/>
    <property type="match status" value="1"/>
</dbReference>
<comment type="caution">
    <text evidence="4">The sequence shown here is derived from an EMBL/GenBank/DDBJ whole genome shotgun (WGS) entry which is preliminary data.</text>
</comment>
<gene>
    <name evidence="4" type="ORF">MPDQ_000712</name>
</gene>
<dbReference type="InterPro" id="IPR041698">
    <property type="entry name" value="Methyltransf_25"/>
</dbReference>
<dbReference type="AlphaFoldDB" id="A0A507QT90"/>
<sequence length="263" mass="29641">MATTKDWSAEQYLKFNAERTRPSQDLLSQVSSTPNRIVDLGCGPGNSTAVLAARYPNAHITAIDSSPDMIKKAQFTVPHIKFAVEDLRTYRPSPDEPVDLFFSNAALHWLSSQERITVIKDLIETQPSGGVFAFQVPDNFDEPSHLAMRQTAEDGPWATTLSSLNPAREVFQSPHELYNQLKPLCSAVNVWHTSYYHVLDNHDDIVEWVKGTGLRPFIDPLSAEERDGFLKAYLERLKRAYPVLNDGKVILRYPRLFVVATKA</sequence>
<dbReference type="Gene3D" id="1.10.150.290">
    <property type="entry name" value="S-adenosyl-L-methionine-dependent methyltransferases"/>
    <property type="match status" value="1"/>
</dbReference>
<dbReference type="GO" id="GO:0030798">
    <property type="term" value="F:trans-aconitate 2-methyltransferase activity"/>
    <property type="evidence" value="ECO:0007669"/>
    <property type="project" value="InterPro"/>
</dbReference>
<proteinExistence type="predicted"/>
<name>A0A507QT90_MONPU</name>
<dbReference type="Proteomes" id="UP000319663">
    <property type="component" value="Unassembled WGS sequence"/>
</dbReference>
<dbReference type="Pfam" id="PF13649">
    <property type="entry name" value="Methyltransf_25"/>
    <property type="match status" value="1"/>
</dbReference>
<dbReference type="PANTHER" id="PTHR43861">
    <property type="entry name" value="TRANS-ACONITATE 2-METHYLTRANSFERASE-RELATED"/>
    <property type="match status" value="1"/>
</dbReference>
<evidence type="ECO:0000259" key="3">
    <source>
        <dbReference type="Pfam" id="PF13649"/>
    </source>
</evidence>
<dbReference type="InterPro" id="IPR029063">
    <property type="entry name" value="SAM-dependent_MTases_sf"/>
</dbReference>
<evidence type="ECO:0000313" key="4">
    <source>
        <dbReference type="EMBL" id="TQB70254.1"/>
    </source>
</evidence>
<accession>A0A507QT90</accession>
<keyword evidence="1" id="KW-0489">Methyltransferase</keyword>
<keyword evidence="5" id="KW-1185">Reference proteome</keyword>
<evidence type="ECO:0000256" key="1">
    <source>
        <dbReference type="ARBA" id="ARBA00022603"/>
    </source>
</evidence>
<protein>
    <recommendedName>
        <fullName evidence="3">Methyltransferase domain-containing protein</fullName>
    </recommendedName>
</protein>
<dbReference type="GO" id="GO:0032259">
    <property type="term" value="P:methylation"/>
    <property type="evidence" value="ECO:0007669"/>
    <property type="project" value="UniProtKB-KW"/>
</dbReference>
<keyword evidence="2" id="KW-0808">Transferase</keyword>
<reference evidence="4 5" key="1">
    <citation type="submission" date="2019-06" db="EMBL/GenBank/DDBJ databases">
        <title>Wine fermentation using esterase from Monascus purpureus.</title>
        <authorList>
            <person name="Geng C."/>
            <person name="Zhang Y."/>
        </authorList>
    </citation>
    <scope>NUCLEOTIDE SEQUENCE [LARGE SCALE GENOMIC DNA]</scope>
    <source>
        <strain evidence="4">HQ1</strain>
    </source>
</reference>
<dbReference type="STRING" id="5098.A0A507QT90"/>
<evidence type="ECO:0000313" key="5">
    <source>
        <dbReference type="Proteomes" id="UP000319663"/>
    </source>
</evidence>
<organism evidence="4 5">
    <name type="scientific">Monascus purpureus</name>
    <name type="common">Red mold</name>
    <name type="synonym">Monascus anka</name>
    <dbReference type="NCBI Taxonomy" id="5098"/>
    <lineage>
        <taxon>Eukaryota</taxon>
        <taxon>Fungi</taxon>
        <taxon>Dikarya</taxon>
        <taxon>Ascomycota</taxon>
        <taxon>Pezizomycotina</taxon>
        <taxon>Eurotiomycetes</taxon>
        <taxon>Eurotiomycetidae</taxon>
        <taxon>Eurotiales</taxon>
        <taxon>Aspergillaceae</taxon>
        <taxon>Monascus</taxon>
    </lineage>
</organism>
<dbReference type="Gene3D" id="3.40.50.150">
    <property type="entry name" value="Vaccinia Virus protein VP39"/>
    <property type="match status" value="1"/>
</dbReference>
<dbReference type="SUPFAM" id="SSF53335">
    <property type="entry name" value="S-adenosyl-L-methionine-dependent methyltransferases"/>
    <property type="match status" value="1"/>
</dbReference>
<evidence type="ECO:0000256" key="2">
    <source>
        <dbReference type="ARBA" id="ARBA00022679"/>
    </source>
</evidence>
<dbReference type="EMBL" id="VIFY01000115">
    <property type="protein sequence ID" value="TQB70254.1"/>
    <property type="molecule type" value="Genomic_DNA"/>
</dbReference>
<feature type="domain" description="Methyltransferase" evidence="3">
    <location>
        <begin position="37"/>
        <end position="124"/>
    </location>
</feature>